<keyword evidence="3 6" id="KW-0812">Transmembrane</keyword>
<dbReference type="InterPro" id="IPR019108">
    <property type="entry name" value="Caa3_assmbl_CtaG-rel"/>
</dbReference>
<feature type="transmembrane region" description="Helical" evidence="6">
    <location>
        <begin position="178"/>
        <end position="203"/>
    </location>
</feature>
<keyword evidence="8" id="KW-1185">Reference proteome</keyword>
<protein>
    <submittedName>
        <fullName evidence="7">Cytochrome c oxidase assembly protein</fullName>
    </submittedName>
</protein>
<dbReference type="EMBL" id="RPEM01000004">
    <property type="protein sequence ID" value="TGD43942.1"/>
    <property type="molecule type" value="Genomic_DNA"/>
</dbReference>
<feature type="transmembrane region" description="Helical" evidence="6">
    <location>
        <begin position="223"/>
        <end position="245"/>
    </location>
</feature>
<reference evidence="7 8" key="1">
    <citation type="submission" date="2018-11" db="EMBL/GenBank/DDBJ databases">
        <title>Tabrizicola sp. isolated from sediment of alpine lake.</title>
        <authorList>
            <person name="Liu Z."/>
        </authorList>
    </citation>
    <scope>NUCLEOTIDE SEQUENCE [LARGE SCALE GENOMIC DNA]</scope>
    <source>
        <strain evidence="7 8">DRYC-M-16</strain>
    </source>
</reference>
<dbReference type="Pfam" id="PF09678">
    <property type="entry name" value="Caa3_CtaG"/>
    <property type="match status" value="1"/>
</dbReference>
<organism evidence="7 8">
    <name type="scientific">Pseudotabrizicola sediminis</name>
    <dbReference type="NCBI Taxonomy" id="2486418"/>
    <lineage>
        <taxon>Bacteria</taxon>
        <taxon>Pseudomonadati</taxon>
        <taxon>Pseudomonadota</taxon>
        <taxon>Alphaproteobacteria</taxon>
        <taxon>Rhodobacterales</taxon>
        <taxon>Paracoccaceae</taxon>
        <taxon>Pseudotabrizicola</taxon>
    </lineage>
</organism>
<keyword evidence="2" id="KW-1003">Cell membrane</keyword>
<evidence type="ECO:0000256" key="5">
    <source>
        <dbReference type="ARBA" id="ARBA00023136"/>
    </source>
</evidence>
<evidence type="ECO:0000256" key="3">
    <source>
        <dbReference type="ARBA" id="ARBA00022692"/>
    </source>
</evidence>
<feature type="transmembrane region" description="Helical" evidence="6">
    <location>
        <begin position="144"/>
        <end position="166"/>
    </location>
</feature>
<evidence type="ECO:0000256" key="1">
    <source>
        <dbReference type="ARBA" id="ARBA00004651"/>
    </source>
</evidence>
<comment type="subcellular location">
    <subcellularLocation>
        <location evidence="1">Cell membrane</location>
        <topology evidence="1">Multi-pass membrane protein</topology>
    </subcellularLocation>
</comment>
<name>A0ABY2KMU5_9RHOB</name>
<dbReference type="Proteomes" id="UP000297741">
    <property type="component" value="Unassembled WGS sequence"/>
</dbReference>
<evidence type="ECO:0000256" key="6">
    <source>
        <dbReference type="SAM" id="Phobius"/>
    </source>
</evidence>
<proteinExistence type="predicted"/>
<feature type="transmembrane region" description="Helical" evidence="6">
    <location>
        <begin position="34"/>
        <end position="51"/>
    </location>
</feature>
<feature type="transmembrane region" description="Helical" evidence="6">
    <location>
        <begin position="114"/>
        <end position="132"/>
    </location>
</feature>
<sequence>MELTPLSQLEGSNPYCGPLVAPKGLLTAWNTDPLLLGTLCLALGVAVLWMRRTSMPGRSQNRALAIAFAGLIVAFVSPLCAATVALFAARSVHHILLISLVAPALAIALPLSRAAGGIGFALTAGAVLLWHIPSVYDAAWNSVAVYWLMQAALLGPAWLFWSAVLHPKRQAERVFMDALQVGALAGIMGLIGAVLTFAPTALYPQHLPGSDAYGLSLLADQQLAGLIMWVPGFLPLAALAFRIVARGWARGFAT</sequence>
<feature type="transmembrane region" description="Helical" evidence="6">
    <location>
        <begin position="92"/>
        <end position="109"/>
    </location>
</feature>
<feature type="transmembrane region" description="Helical" evidence="6">
    <location>
        <begin position="63"/>
        <end position="86"/>
    </location>
</feature>
<comment type="caution">
    <text evidence="7">The sequence shown here is derived from an EMBL/GenBank/DDBJ whole genome shotgun (WGS) entry which is preliminary data.</text>
</comment>
<evidence type="ECO:0000313" key="7">
    <source>
        <dbReference type="EMBL" id="TGD43942.1"/>
    </source>
</evidence>
<evidence type="ECO:0000256" key="2">
    <source>
        <dbReference type="ARBA" id="ARBA00022475"/>
    </source>
</evidence>
<keyword evidence="5 6" id="KW-0472">Membrane</keyword>
<evidence type="ECO:0000313" key="8">
    <source>
        <dbReference type="Proteomes" id="UP000297741"/>
    </source>
</evidence>
<gene>
    <name evidence="7" type="ORF">EEB11_08230</name>
</gene>
<accession>A0ABY2KMU5</accession>
<evidence type="ECO:0000256" key="4">
    <source>
        <dbReference type="ARBA" id="ARBA00022989"/>
    </source>
</evidence>
<keyword evidence="4 6" id="KW-1133">Transmembrane helix</keyword>